<dbReference type="PROSITE" id="PS00107">
    <property type="entry name" value="PROTEIN_KINASE_ATP"/>
    <property type="match status" value="1"/>
</dbReference>
<feature type="chain" id="PRO_5044871656" evidence="12">
    <location>
        <begin position="23"/>
        <end position="642"/>
    </location>
</feature>
<name>A0ABD1GCK3_SALDI</name>
<feature type="transmembrane region" description="Helical" evidence="11">
    <location>
        <begin position="263"/>
        <end position="287"/>
    </location>
</feature>
<evidence type="ECO:0000256" key="1">
    <source>
        <dbReference type="ARBA" id="ARBA00022527"/>
    </source>
</evidence>
<evidence type="ECO:0000256" key="3">
    <source>
        <dbReference type="ARBA" id="ARBA00022729"/>
    </source>
</evidence>
<dbReference type="InterPro" id="IPR011009">
    <property type="entry name" value="Kinase-like_dom_sf"/>
</dbReference>
<evidence type="ECO:0000256" key="4">
    <source>
        <dbReference type="ARBA" id="ARBA00022737"/>
    </source>
</evidence>
<feature type="domain" description="Gnk2-homologous" evidence="14">
    <location>
        <begin position="29"/>
        <end position="130"/>
    </location>
</feature>
<dbReference type="GO" id="GO:0005524">
    <property type="term" value="F:ATP binding"/>
    <property type="evidence" value="ECO:0007669"/>
    <property type="project" value="UniProtKB-UniRule"/>
</dbReference>
<dbReference type="EMBL" id="JBEAFC010000009">
    <property type="protein sequence ID" value="KAL1540776.1"/>
    <property type="molecule type" value="Genomic_DNA"/>
</dbReference>
<keyword evidence="8" id="KW-0675">Receptor</keyword>
<dbReference type="SMART" id="SM00220">
    <property type="entry name" value="S_TKc"/>
    <property type="match status" value="1"/>
</dbReference>
<feature type="domain" description="Gnk2-homologous" evidence="14">
    <location>
        <begin position="134"/>
        <end position="239"/>
    </location>
</feature>
<keyword evidence="11" id="KW-0812">Transmembrane</keyword>
<comment type="caution">
    <text evidence="15">The sequence shown here is derived from an EMBL/GenBank/DDBJ whole genome shotgun (WGS) entry which is preliminary data.</text>
</comment>
<keyword evidence="7 10" id="KW-0067">ATP-binding</keyword>
<feature type="domain" description="Protein kinase" evidence="13">
    <location>
        <begin position="323"/>
        <end position="603"/>
    </location>
</feature>
<keyword evidence="4" id="KW-0677">Repeat</keyword>
<dbReference type="Pfam" id="PF00069">
    <property type="entry name" value="Pkinase"/>
    <property type="match status" value="1"/>
</dbReference>
<evidence type="ECO:0000256" key="7">
    <source>
        <dbReference type="ARBA" id="ARBA00022840"/>
    </source>
</evidence>
<dbReference type="FunFam" id="3.30.200.20:FF:000177">
    <property type="entry name" value="Cysteine-rich receptor-like protein kinase 2"/>
    <property type="match status" value="1"/>
</dbReference>
<evidence type="ECO:0000313" key="16">
    <source>
        <dbReference type="Proteomes" id="UP001567538"/>
    </source>
</evidence>
<dbReference type="CDD" id="cd23509">
    <property type="entry name" value="Gnk2-like"/>
    <property type="match status" value="2"/>
</dbReference>
<dbReference type="PROSITE" id="PS50011">
    <property type="entry name" value="PROTEIN_KINASE_DOM"/>
    <property type="match status" value="1"/>
</dbReference>
<evidence type="ECO:0000256" key="2">
    <source>
        <dbReference type="ARBA" id="ARBA00022679"/>
    </source>
</evidence>
<organism evidence="15 16">
    <name type="scientific">Salvia divinorum</name>
    <name type="common">Maria pastora</name>
    <name type="synonym">Diviner's sage</name>
    <dbReference type="NCBI Taxonomy" id="28513"/>
    <lineage>
        <taxon>Eukaryota</taxon>
        <taxon>Viridiplantae</taxon>
        <taxon>Streptophyta</taxon>
        <taxon>Embryophyta</taxon>
        <taxon>Tracheophyta</taxon>
        <taxon>Spermatophyta</taxon>
        <taxon>Magnoliopsida</taxon>
        <taxon>eudicotyledons</taxon>
        <taxon>Gunneridae</taxon>
        <taxon>Pentapetalae</taxon>
        <taxon>asterids</taxon>
        <taxon>lamiids</taxon>
        <taxon>Lamiales</taxon>
        <taxon>Lamiaceae</taxon>
        <taxon>Nepetoideae</taxon>
        <taxon>Mentheae</taxon>
        <taxon>Salviinae</taxon>
        <taxon>Salvia</taxon>
        <taxon>Salvia subgen. Calosphace</taxon>
    </lineage>
</organism>
<accession>A0ABD1GCK3</accession>
<evidence type="ECO:0000256" key="12">
    <source>
        <dbReference type="SAM" id="SignalP"/>
    </source>
</evidence>
<dbReference type="SUPFAM" id="SSF56112">
    <property type="entry name" value="Protein kinase-like (PK-like)"/>
    <property type="match status" value="1"/>
</dbReference>
<keyword evidence="2" id="KW-0808">Transferase</keyword>
<dbReference type="CDD" id="cd14066">
    <property type="entry name" value="STKc_IRAK"/>
    <property type="match status" value="1"/>
</dbReference>
<evidence type="ECO:0000259" key="13">
    <source>
        <dbReference type="PROSITE" id="PS50011"/>
    </source>
</evidence>
<dbReference type="Gene3D" id="1.10.510.10">
    <property type="entry name" value="Transferase(Phosphotransferase) domain 1"/>
    <property type="match status" value="1"/>
</dbReference>
<sequence>MGSRWRFAWWLHLILAAAAISAARTAPQTNLVNKGCSQYNASNETVFFNNLNATFSVLRSQLSGGRRFGTAEREESPDPVYSMAQCRSYMTEPDCLACYDFAVSQIRNCSTVGARLVYDGCFLRYESYNFYEQTIENTLMCGDRSAVQPSAFSAAAQKLLTDLLLATPRSNGYSAVSKREVSNDGLTIYAAAQCVETVTQSGCQGCLNAAYESIDDCFRAAEGRLADAACFLRYSDAPFFSDNQTTDIAPLLSVGGNSSNGKAVVGGVVGGVGGVLILVGLVLWYAFRRSAKAASRGNILGATELQRPNVYSYQELKAATDNFSEENKLGEGSFGVVYKANLRNGNVVAVKRLDISYSRAKEDFESEGRLISNVHHRNLVRLLGCCSKGSQLLLIYEYMENGSLDTFLYGLKRGSLSWKQRFDMIYGIARGIAYLHENYHVTIIHRDIKPSNILVDSEFQAKIADFGLARLLPDNRSHVSTKFAGTLGYTAPEYAVNGHLSEKVDIYSFGVVVLEIISGRRCSDLHTNSDSNSNSNSNSSYLLDEAWNLYECGMHQKLADKMLDRKEYREEELKKMVEIGLICTQSPASSRPSMSEILAMMLSDGREEIRAPCRSNSNIEGQNASLSSASNATLSFTNYTGR</sequence>
<evidence type="ECO:0000256" key="8">
    <source>
        <dbReference type="ARBA" id="ARBA00023170"/>
    </source>
</evidence>
<evidence type="ECO:0000256" key="9">
    <source>
        <dbReference type="ARBA" id="ARBA00023180"/>
    </source>
</evidence>
<keyword evidence="1" id="KW-0723">Serine/threonine-protein kinase</keyword>
<dbReference type="Proteomes" id="UP001567538">
    <property type="component" value="Unassembled WGS sequence"/>
</dbReference>
<reference evidence="15 16" key="1">
    <citation type="submission" date="2024-06" db="EMBL/GenBank/DDBJ databases">
        <title>A chromosome level genome sequence of Diviner's sage (Salvia divinorum).</title>
        <authorList>
            <person name="Ford S.A."/>
            <person name="Ro D.-K."/>
            <person name="Ness R.W."/>
            <person name="Phillips M.A."/>
        </authorList>
    </citation>
    <scope>NUCLEOTIDE SEQUENCE [LARGE SCALE GENOMIC DNA]</scope>
    <source>
        <strain evidence="15">SAF-2024a</strain>
        <tissue evidence="15">Leaf</tissue>
    </source>
</reference>
<evidence type="ECO:0000256" key="6">
    <source>
        <dbReference type="ARBA" id="ARBA00022777"/>
    </source>
</evidence>
<dbReference type="Pfam" id="PF01657">
    <property type="entry name" value="Stress-antifung"/>
    <property type="match status" value="2"/>
</dbReference>
<keyword evidence="3 12" id="KW-0732">Signal</keyword>
<feature type="binding site" evidence="10">
    <location>
        <position position="351"/>
    </location>
    <ligand>
        <name>ATP</name>
        <dbReference type="ChEBI" id="CHEBI:30616"/>
    </ligand>
</feature>
<dbReference type="PROSITE" id="PS00108">
    <property type="entry name" value="PROTEIN_KINASE_ST"/>
    <property type="match status" value="1"/>
</dbReference>
<dbReference type="InterPro" id="IPR038408">
    <property type="entry name" value="GNK2_sf"/>
</dbReference>
<dbReference type="InterPro" id="IPR017441">
    <property type="entry name" value="Protein_kinase_ATP_BS"/>
</dbReference>
<dbReference type="InterPro" id="IPR002902">
    <property type="entry name" value="GNK2"/>
</dbReference>
<dbReference type="Gene3D" id="3.30.430.20">
    <property type="entry name" value="Gnk2 domain, C-X8-C-X2-C motif"/>
    <property type="match status" value="2"/>
</dbReference>
<keyword evidence="9" id="KW-0325">Glycoprotein</keyword>
<evidence type="ECO:0000256" key="5">
    <source>
        <dbReference type="ARBA" id="ARBA00022741"/>
    </source>
</evidence>
<dbReference type="GO" id="GO:0004674">
    <property type="term" value="F:protein serine/threonine kinase activity"/>
    <property type="evidence" value="ECO:0007669"/>
    <property type="project" value="UniProtKB-KW"/>
</dbReference>
<keyword evidence="11" id="KW-0472">Membrane</keyword>
<feature type="signal peptide" evidence="12">
    <location>
        <begin position="1"/>
        <end position="22"/>
    </location>
</feature>
<dbReference type="PROSITE" id="PS51473">
    <property type="entry name" value="GNK2"/>
    <property type="match status" value="2"/>
</dbReference>
<dbReference type="InterPro" id="IPR000719">
    <property type="entry name" value="Prot_kinase_dom"/>
</dbReference>
<dbReference type="FunFam" id="1.10.510.10:FF:000336">
    <property type="entry name" value="Cysteine-rich receptor-like protein kinase 2"/>
    <property type="match status" value="1"/>
</dbReference>
<keyword evidence="6" id="KW-0418">Kinase</keyword>
<dbReference type="InterPro" id="IPR052059">
    <property type="entry name" value="CR_Ser/Thr_kinase"/>
</dbReference>
<evidence type="ECO:0000256" key="11">
    <source>
        <dbReference type="SAM" id="Phobius"/>
    </source>
</evidence>
<dbReference type="PANTHER" id="PTHR47973">
    <property type="entry name" value="CYSTEINE-RICH RECEPTOR-LIKE PROTEIN KINASE 3"/>
    <property type="match status" value="1"/>
</dbReference>
<keyword evidence="5 10" id="KW-0547">Nucleotide-binding</keyword>
<keyword evidence="16" id="KW-1185">Reference proteome</keyword>
<dbReference type="Gene3D" id="3.30.200.20">
    <property type="entry name" value="Phosphorylase Kinase, domain 1"/>
    <property type="match status" value="1"/>
</dbReference>
<dbReference type="InterPro" id="IPR008271">
    <property type="entry name" value="Ser/Thr_kinase_AS"/>
</dbReference>
<evidence type="ECO:0000256" key="10">
    <source>
        <dbReference type="PROSITE-ProRule" id="PRU10141"/>
    </source>
</evidence>
<keyword evidence="11" id="KW-1133">Transmembrane helix</keyword>
<proteinExistence type="predicted"/>
<protein>
    <submittedName>
        <fullName evidence="15">Cysteine-rich receptor-like protein kinase 2 isoform X1</fullName>
    </submittedName>
</protein>
<dbReference type="AlphaFoldDB" id="A0ABD1GCK3"/>
<gene>
    <name evidence="15" type="ORF">AAHA92_25079</name>
</gene>
<evidence type="ECO:0000313" key="15">
    <source>
        <dbReference type="EMBL" id="KAL1540776.1"/>
    </source>
</evidence>
<evidence type="ECO:0000259" key="14">
    <source>
        <dbReference type="PROSITE" id="PS51473"/>
    </source>
</evidence>